<evidence type="ECO:0000256" key="1">
    <source>
        <dbReference type="ARBA" id="ARBA00022679"/>
    </source>
</evidence>
<dbReference type="RefSeq" id="WP_053550258.1">
    <property type="nucleotide sequence ID" value="NZ_CP010802.1"/>
</dbReference>
<accession>A0A0M4D1R7</accession>
<proteinExistence type="inferred from homology"/>
<dbReference type="EMBL" id="CP010802">
    <property type="protein sequence ID" value="ALC16114.1"/>
    <property type="molecule type" value="Genomic_DNA"/>
</dbReference>
<dbReference type="STRING" id="1603606.DSOUD_1333"/>
<dbReference type="NCBIfam" id="TIGR00055">
    <property type="entry name" value="uppS"/>
    <property type="match status" value="1"/>
</dbReference>
<dbReference type="InterPro" id="IPR036424">
    <property type="entry name" value="UPP_synth-like_sf"/>
</dbReference>
<evidence type="ECO:0000313" key="4">
    <source>
        <dbReference type="Proteomes" id="UP000057158"/>
    </source>
</evidence>
<dbReference type="GO" id="GO:0000287">
    <property type="term" value="F:magnesium ion binding"/>
    <property type="evidence" value="ECO:0007669"/>
    <property type="project" value="UniProtKB-UniRule"/>
</dbReference>
<evidence type="ECO:0000256" key="2">
    <source>
        <dbReference type="HAMAP-Rule" id="MF_01139"/>
    </source>
</evidence>
<dbReference type="InterPro" id="IPR018520">
    <property type="entry name" value="UPP_synth-like_CS"/>
</dbReference>
<keyword evidence="1 2" id="KW-0808">Transferase</keyword>
<feature type="binding site" evidence="2">
    <location>
        <begin position="57"/>
        <end position="59"/>
    </location>
    <ligand>
        <name>substrate</name>
    </ligand>
</feature>
<comment type="cofactor">
    <cofactor evidence="2">
        <name>Mg(2+)</name>
        <dbReference type="ChEBI" id="CHEBI:18420"/>
    </cofactor>
    <text evidence="2">Binds 2 magnesium ions per subunit.</text>
</comment>
<dbReference type="PANTHER" id="PTHR10291">
    <property type="entry name" value="DEHYDRODOLICHYL DIPHOSPHATE SYNTHASE FAMILY MEMBER"/>
    <property type="match status" value="1"/>
</dbReference>
<comment type="subunit">
    <text evidence="2">Homodimer.</text>
</comment>
<reference evidence="3 4" key="1">
    <citation type="submission" date="2015-07" db="EMBL/GenBank/DDBJ databases">
        <title>Isolation and Genomic Characterization of a Novel Halophilic Metal-Reducing Deltaproteobacterium from the Deep Subsurface.</title>
        <authorList>
            <person name="Badalamenti J.P."/>
            <person name="Summers Z.M."/>
            <person name="Gralnick J.A."/>
            <person name="Bond D.R."/>
        </authorList>
    </citation>
    <scope>NUCLEOTIDE SEQUENCE [LARGE SCALE GENOMIC DNA]</scope>
    <source>
        <strain evidence="3 4">WTL</strain>
    </source>
</reference>
<feature type="active site" description="Proton acceptor" evidence="2">
    <location>
        <position position="60"/>
    </location>
</feature>
<feature type="binding site" evidence="2">
    <location>
        <position position="61"/>
    </location>
    <ligand>
        <name>substrate</name>
    </ligand>
</feature>
<keyword evidence="2" id="KW-0460">Magnesium</keyword>
<dbReference type="GO" id="GO:0008834">
    <property type="term" value="F:ditrans,polycis-undecaprenyl-diphosphate synthase [(2E,6E)-farnesyl-diphosphate specific] activity"/>
    <property type="evidence" value="ECO:0007669"/>
    <property type="project" value="TreeGrafter"/>
</dbReference>
<dbReference type="PANTHER" id="PTHR10291:SF0">
    <property type="entry name" value="DEHYDRODOLICHYL DIPHOSPHATE SYNTHASE 2"/>
    <property type="match status" value="1"/>
</dbReference>
<feature type="binding site" evidence="2">
    <location>
        <position position="12"/>
    </location>
    <ligand>
        <name>Mg(2+)</name>
        <dbReference type="ChEBI" id="CHEBI:18420"/>
    </ligand>
</feature>
<sequence>MAIPRHLAIIMDGNGRWAENHHLPRVSGHRRGVETVQSIVRSCRELGIGYLTLYAFSSENWGRPEEEVGALMGLLGQFLKSEMETMLTRGIRLRVIGEIRRLPAPIGQVLEEAVARTAENDRMVLTLALSYGARNELVRAARALAARVASGELAADSIDDETFASVLDTAEIPDPDLLIRTSGEMRISNFLLWQLAYTELYFTETLWPDFDDEQLQLALKEYGRRQRRFGLTAAQIHGKDREDPH</sequence>
<feature type="binding site" evidence="2">
    <location>
        <begin position="186"/>
        <end position="188"/>
    </location>
    <ligand>
        <name>substrate</name>
    </ligand>
</feature>
<dbReference type="Gene3D" id="3.40.1180.10">
    <property type="entry name" value="Decaprenyl diphosphate synthase-like"/>
    <property type="match status" value="1"/>
</dbReference>
<dbReference type="Pfam" id="PF01255">
    <property type="entry name" value="Prenyltransf"/>
    <property type="match status" value="1"/>
</dbReference>
<comment type="similarity">
    <text evidence="2">Belongs to the UPP synthase family.</text>
</comment>
<dbReference type="CDD" id="cd00475">
    <property type="entry name" value="Cis_IPPS"/>
    <property type="match status" value="1"/>
</dbReference>
<dbReference type="PATRIC" id="fig|1603606.3.peg.1456"/>
<dbReference type="InterPro" id="IPR001441">
    <property type="entry name" value="UPP_synth-like"/>
</dbReference>
<dbReference type="Proteomes" id="UP000057158">
    <property type="component" value="Chromosome"/>
</dbReference>
<name>A0A0M4D1R7_9BACT</name>
<feature type="binding site" evidence="2">
    <location>
        <position position="25"/>
    </location>
    <ligand>
        <name>substrate</name>
    </ligand>
</feature>
<gene>
    <name evidence="3" type="primary">uppS</name>
    <name evidence="3" type="ORF">DSOUD_1333</name>
</gene>
<feature type="binding site" evidence="2">
    <location>
        <position position="199"/>
    </location>
    <ligand>
        <name>Mg(2+)</name>
        <dbReference type="ChEBI" id="CHEBI:18420"/>
    </ligand>
</feature>
<dbReference type="KEGG" id="des:DSOUD_1333"/>
<dbReference type="OrthoDB" id="4191603at2"/>
<dbReference type="FunFam" id="3.40.1180.10:FF:000001">
    <property type="entry name" value="(2E,6E)-farnesyl-diphosphate-specific ditrans,polycis-undecaprenyl-diphosphate synthase"/>
    <property type="match status" value="1"/>
</dbReference>
<dbReference type="GO" id="GO:0016094">
    <property type="term" value="P:polyprenol biosynthetic process"/>
    <property type="evidence" value="ECO:0007669"/>
    <property type="project" value="TreeGrafter"/>
</dbReference>
<dbReference type="GO" id="GO:0005829">
    <property type="term" value="C:cytosol"/>
    <property type="evidence" value="ECO:0007669"/>
    <property type="project" value="TreeGrafter"/>
</dbReference>
<keyword evidence="4" id="KW-1185">Reference proteome</keyword>
<dbReference type="HAMAP" id="MF_01139">
    <property type="entry name" value="ISPT"/>
    <property type="match status" value="1"/>
</dbReference>
<dbReference type="SUPFAM" id="SSF64005">
    <property type="entry name" value="Undecaprenyl diphosphate synthase"/>
    <property type="match status" value="1"/>
</dbReference>
<feature type="binding site" evidence="2">
    <location>
        <begin position="13"/>
        <end position="16"/>
    </location>
    <ligand>
        <name>substrate</name>
    </ligand>
</feature>
<feature type="binding site" evidence="2">
    <location>
        <position position="29"/>
    </location>
    <ligand>
        <name>substrate</name>
    </ligand>
</feature>
<feature type="binding site" evidence="2">
    <location>
        <position position="17"/>
    </location>
    <ligand>
        <name>substrate</name>
    </ligand>
</feature>
<organism evidence="3 4">
    <name type="scientific">Desulfuromonas soudanensis</name>
    <dbReference type="NCBI Taxonomy" id="1603606"/>
    <lineage>
        <taxon>Bacteria</taxon>
        <taxon>Pseudomonadati</taxon>
        <taxon>Thermodesulfobacteriota</taxon>
        <taxon>Desulfuromonadia</taxon>
        <taxon>Desulfuromonadales</taxon>
        <taxon>Desulfuromonadaceae</taxon>
        <taxon>Desulfuromonas</taxon>
    </lineage>
</organism>
<evidence type="ECO:0000313" key="3">
    <source>
        <dbReference type="EMBL" id="ALC16114.1"/>
    </source>
</evidence>
<dbReference type="NCBIfam" id="NF011405">
    <property type="entry name" value="PRK14830.1"/>
    <property type="match status" value="1"/>
</dbReference>
<dbReference type="PROSITE" id="PS01066">
    <property type="entry name" value="UPP_SYNTHASE"/>
    <property type="match status" value="1"/>
</dbReference>
<feature type="binding site" evidence="2">
    <location>
        <position position="63"/>
    </location>
    <ligand>
        <name>substrate</name>
    </ligand>
</feature>
<dbReference type="EC" id="2.5.1.-" evidence="2"/>
<comment type="function">
    <text evidence="2">Catalyzes the condensation of isopentenyl diphosphate (IPP) with allylic pyrophosphates generating different type of terpenoids.</text>
</comment>
<protein>
    <recommendedName>
        <fullName evidence="2">Isoprenyl transferase</fullName>
        <ecNumber evidence="2">2.5.1.-</ecNumber>
    </recommendedName>
</protein>
<keyword evidence="2" id="KW-0479">Metal-binding</keyword>
<dbReference type="AlphaFoldDB" id="A0A0M4D1R7"/>
<feature type="active site" evidence="2">
    <location>
        <position position="12"/>
    </location>
</feature>
<feature type="binding site" evidence="2">
    <location>
        <position position="180"/>
    </location>
    <ligand>
        <name>substrate</name>
    </ligand>
</feature>